<dbReference type="GO" id="GO:0016020">
    <property type="term" value="C:membrane"/>
    <property type="evidence" value="ECO:0007669"/>
    <property type="project" value="UniProtKB-SubCell"/>
</dbReference>
<proteinExistence type="predicted"/>
<dbReference type="PANTHER" id="PTHR43424:SF1">
    <property type="entry name" value="LOCUS PUTATIVE PROTEIN 1-RELATED"/>
    <property type="match status" value="1"/>
</dbReference>
<evidence type="ECO:0000313" key="5">
    <source>
        <dbReference type="EMBL" id="CZQ24091.1"/>
    </source>
</evidence>
<dbReference type="InterPro" id="IPR052556">
    <property type="entry name" value="PolySynth_Transporter"/>
</dbReference>
<reference evidence="5" key="2">
    <citation type="submission" date="2016-06" db="EMBL/GenBank/DDBJ databases">
        <title>Towards a vaccine: An investigation of Klebsiella pneumoniae surface antigens.</title>
        <authorList>
            <person name="Follador R."/>
            <person name="Heinz E."/>
            <person name="Wyres K.L."/>
            <person name="Ellington M.J."/>
            <person name="Kowarik M."/>
            <person name="Holt K.E."/>
            <person name="Thomson N.R."/>
        </authorList>
    </citation>
    <scope>NUCLEOTIDE SEQUENCE</scope>
    <source>
        <strain evidence="5">AKPRH078173</strain>
    </source>
</reference>
<reference evidence="5" key="1">
    <citation type="submission" date="2016-02" db="EMBL/GenBank/DDBJ databases">
        <authorList>
            <person name="Wen L."/>
            <person name="He K."/>
            <person name="Yang H."/>
        </authorList>
    </citation>
    <scope>NUCLEOTIDE SEQUENCE</scope>
    <source>
        <strain evidence="5">AKPRH078173</strain>
    </source>
</reference>
<comment type="subcellular location">
    <subcellularLocation>
        <location evidence="1">Membrane</location>
        <topology evidence="1">Multi-pass membrane protein</topology>
    </subcellularLocation>
</comment>
<dbReference type="RefSeq" id="WP_023328475.1">
    <property type="nucleotide sequence ID" value="NZ_BIKH01000018.1"/>
</dbReference>
<sequence length="417" mass="46627">MNKSVFSNSLWMMSEKIISIFGLIFVTSYVAKYVGPNIYGQIAFATSLFQIVQIVSQMGSDVIIFKRLSKNNSSGIKLINETSFIRGVVYIFISIPIVFWSIESENNYSLYFIVACCLSCFFTSLDVYSVYYDARLESKKNVFVNVLGLIVSLFLRWGIAVFKLDPVFLSIPIIFTGMFPYFFRMYLFRKNLGIRASNKKNKFKYIRFLIASGSSFVISSISVAIYTRVSLLLLGFFCGSSLLGIYSVAVSLATSWIFVCNSFITSNLPSIFSSNNELETIKITAKLNILVILIGCVVISFAIIGGHYGISLLYGKDYVLAYTPFVILCAATLFSSLGTIASRFIAKYSGYSYLSKKAFCVLILSIMLNVIFINLWGIIGAAIATLATEFISLTLLNYLFKGGIVLKLHAYKIFYRG</sequence>
<organism evidence="5">
    <name type="scientific">Klebsiella pneumoniae</name>
    <dbReference type="NCBI Taxonomy" id="573"/>
    <lineage>
        <taxon>Bacteria</taxon>
        <taxon>Pseudomonadati</taxon>
        <taxon>Pseudomonadota</taxon>
        <taxon>Gammaproteobacteria</taxon>
        <taxon>Enterobacterales</taxon>
        <taxon>Enterobacteriaceae</taxon>
        <taxon>Klebsiella/Raoultella group</taxon>
        <taxon>Klebsiella</taxon>
        <taxon>Klebsiella pneumoniae complex</taxon>
    </lineage>
</organism>
<evidence type="ECO:0000256" key="1">
    <source>
        <dbReference type="ARBA" id="ARBA00004141"/>
    </source>
</evidence>
<dbReference type="AlphaFoldDB" id="A0A193SC47"/>
<dbReference type="Pfam" id="PF01943">
    <property type="entry name" value="Polysacc_synt"/>
    <property type="match status" value="1"/>
</dbReference>
<evidence type="ECO:0000256" key="4">
    <source>
        <dbReference type="ARBA" id="ARBA00023136"/>
    </source>
</evidence>
<dbReference type="PATRIC" id="fig|573.1749.peg.2726"/>
<accession>A0A193SC47</accession>
<evidence type="ECO:0000256" key="3">
    <source>
        <dbReference type="ARBA" id="ARBA00022989"/>
    </source>
</evidence>
<dbReference type="PANTHER" id="PTHR43424">
    <property type="entry name" value="LOCUS PUTATIVE PROTEIN 1-RELATED"/>
    <property type="match status" value="1"/>
</dbReference>
<name>A0A193SC47_KLEPN</name>
<evidence type="ECO:0000256" key="2">
    <source>
        <dbReference type="ARBA" id="ARBA00022692"/>
    </source>
</evidence>
<keyword evidence="2" id="KW-0812">Transmembrane</keyword>
<keyword evidence="4" id="KW-0472">Membrane</keyword>
<keyword evidence="3" id="KW-1133">Transmembrane helix</keyword>
<dbReference type="InterPro" id="IPR002797">
    <property type="entry name" value="Polysacc_synth"/>
</dbReference>
<protein>
    <submittedName>
        <fullName evidence="5">Polysaccharide biosynthesis protein</fullName>
    </submittedName>
</protein>
<gene>
    <name evidence="5" type="primary">wzx</name>
</gene>
<dbReference type="EMBL" id="LT174536">
    <property type="protein sequence ID" value="CZQ24091.1"/>
    <property type="molecule type" value="Genomic_DNA"/>
</dbReference>